<evidence type="ECO:0000313" key="2">
    <source>
        <dbReference type="EMBL" id="KAK5896546.1"/>
    </source>
</evidence>
<protein>
    <submittedName>
        <fullName evidence="2">Uncharacterized protein</fullName>
    </submittedName>
</protein>
<gene>
    <name evidence="2" type="ORF">CesoFtcFv8_009691</name>
</gene>
<evidence type="ECO:0000256" key="1">
    <source>
        <dbReference type="SAM" id="Coils"/>
    </source>
</evidence>
<feature type="coiled-coil region" evidence="1">
    <location>
        <begin position="66"/>
        <end position="93"/>
    </location>
</feature>
<sequence length="96" mass="11301">MKPANHLKARNVVLQGLQDEIHRAKINEKHLMDQNAEQKRKISSMVTAEMDLKKEELKNAGLNHTVRNQTFALEKMREELDKLKVEHRDLETRQCE</sequence>
<keyword evidence="3" id="KW-1185">Reference proteome</keyword>
<dbReference type="AlphaFoldDB" id="A0AAN8C3C3"/>
<dbReference type="EMBL" id="JAULUE010002053">
    <property type="protein sequence ID" value="KAK5896546.1"/>
    <property type="molecule type" value="Genomic_DNA"/>
</dbReference>
<dbReference type="Proteomes" id="UP001335648">
    <property type="component" value="Unassembled WGS sequence"/>
</dbReference>
<reference evidence="2 3" key="1">
    <citation type="journal article" date="2023" name="Mol. Biol. Evol.">
        <title>Genomics of Secondarily Temperate Adaptation in the Only Non-Antarctic Icefish.</title>
        <authorList>
            <person name="Rivera-Colon A.G."/>
            <person name="Rayamajhi N."/>
            <person name="Minhas B.F."/>
            <person name="Madrigal G."/>
            <person name="Bilyk K.T."/>
            <person name="Yoon V."/>
            <person name="Hune M."/>
            <person name="Gregory S."/>
            <person name="Cheng C.H.C."/>
            <person name="Catchen J.M."/>
        </authorList>
    </citation>
    <scope>NUCLEOTIDE SEQUENCE [LARGE SCALE GENOMIC DNA]</scope>
    <source>
        <strain evidence="2">JC2023a</strain>
    </source>
</reference>
<organism evidence="2 3">
    <name type="scientific">Champsocephalus esox</name>
    <name type="common">pike icefish</name>
    <dbReference type="NCBI Taxonomy" id="159716"/>
    <lineage>
        <taxon>Eukaryota</taxon>
        <taxon>Metazoa</taxon>
        <taxon>Chordata</taxon>
        <taxon>Craniata</taxon>
        <taxon>Vertebrata</taxon>
        <taxon>Euteleostomi</taxon>
        <taxon>Actinopterygii</taxon>
        <taxon>Neopterygii</taxon>
        <taxon>Teleostei</taxon>
        <taxon>Neoteleostei</taxon>
        <taxon>Acanthomorphata</taxon>
        <taxon>Eupercaria</taxon>
        <taxon>Perciformes</taxon>
        <taxon>Notothenioidei</taxon>
        <taxon>Channichthyidae</taxon>
        <taxon>Champsocephalus</taxon>
    </lineage>
</organism>
<proteinExistence type="predicted"/>
<name>A0AAN8C3C3_9TELE</name>
<comment type="caution">
    <text evidence="2">The sequence shown here is derived from an EMBL/GenBank/DDBJ whole genome shotgun (WGS) entry which is preliminary data.</text>
</comment>
<evidence type="ECO:0000313" key="3">
    <source>
        <dbReference type="Proteomes" id="UP001335648"/>
    </source>
</evidence>
<keyword evidence="1" id="KW-0175">Coiled coil</keyword>
<accession>A0AAN8C3C3</accession>